<protein>
    <submittedName>
        <fullName evidence="1">Uncharacterized protein</fullName>
    </submittedName>
</protein>
<proteinExistence type="predicted"/>
<accession>A0AAD6VDL9</accession>
<dbReference type="Proteomes" id="UP001219525">
    <property type="component" value="Unassembled WGS sequence"/>
</dbReference>
<dbReference type="AlphaFoldDB" id="A0AAD6VDL9"/>
<gene>
    <name evidence="1" type="ORF">GGX14DRAFT_454281</name>
</gene>
<evidence type="ECO:0000313" key="2">
    <source>
        <dbReference type="Proteomes" id="UP001219525"/>
    </source>
</evidence>
<evidence type="ECO:0000313" key="1">
    <source>
        <dbReference type="EMBL" id="KAJ7208277.1"/>
    </source>
</evidence>
<keyword evidence="2" id="KW-1185">Reference proteome</keyword>
<reference evidence="1" key="1">
    <citation type="submission" date="2023-03" db="EMBL/GenBank/DDBJ databases">
        <title>Massive genome expansion in bonnet fungi (Mycena s.s.) driven by repeated elements and novel gene families across ecological guilds.</title>
        <authorList>
            <consortium name="Lawrence Berkeley National Laboratory"/>
            <person name="Harder C.B."/>
            <person name="Miyauchi S."/>
            <person name="Viragh M."/>
            <person name="Kuo A."/>
            <person name="Thoen E."/>
            <person name="Andreopoulos B."/>
            <person name="Lu D."/>
            <person name="Skrede I."/>
            <person name="Drula E."/>
            <person name="Henrissat B."/>
            <person name="Morin E."/>
            <person name="Kohler A."/>
            <person name="Barry K."/>
            <person name="LaButti K."/>
            <person name="Morin E."/>
            <person name="Salamov A."/>
            <person name="Lipzen A."/>
            <person name="Mereny Z."/>
            <person name="Hegedus B."/>
            <person name="Baldrian P."/>
            <person name="Stursova M."/>
            <person name="Weitz H."/>
            <person name="Taylor A."/>
            <person name="Grigoriev I.V."/>
            <person name="Nagy L.G."/>
            <person name="Martin F."/>
            <person name="Kauserud H."/>
        </authorList>
    </citation>
    <scope>NUCLEOTIDE SEQUENCE</scope>
    <source>
        <strain evidence="1">9144</strain>
    </source>
</reference>
<comment type="caution">
    <text evidence="1">The sequence shown here is derived from an EMBL/GenBank/DDBJ whole genome shotgun (WGS) entry which is preliminary data.</text>
</comment>
<sequence>MDPKFPPELEQRIFELASVLHPRSMPKLLRVAQRVNTWIQPLLHRVLSIAAPQPGLEPTGDDAAFTLRHPFTDIERLLAFVSKPASSSLRANIRHIRFPGTCLQQHVAQLLSACPAAVDVVLPLHTLPRSILALLQPLPLRPQMLSSCGKFAYLTHLEIRDWREHHETFEGWEGLALIPRLTHLCFHELDAMITVIMLCLQHCKSLAVLVVACSTPSHIHATQKRLESARDMLPGDPRFLVVPSRPPVTSDPRFLVLLVRNYYHDVGWEARARGGGEDFWAVADRHVRKRRSGATNDYVAGLENYN</sequence>
<dbReference type="EMBL" id="JARJCW010000034">
    <property type="protein sequence ID" value="KAJ7208277.1"/>
    <property type="molecule type" value="Genomic_DNA"/>
</dbReference>
<organism evidence="1 2">
    <name type="scientific">Mycena pura</name>
    <dbReference type="NCBI Taxonomy" id="153505"/>
    <lineage>
        <taxon>Eukaryota</taxon>
        <taxon>Fungi</taxon>
        <taxon>Dikarya</taxon>
        <taxon>Basidiomycota</taxon>
        <taxon>Agaricomycotina</taxon>
        <taxon>Agaricomycetes</taxon>
        <taxon>Agaricomycetidae</taxon>
        <taxon>Agaricales</taxon>
        <taxon>Marasmiineae</taxon>
        <taxon>Mycenaceae</taxon>
        <taxon>Mycena</taxon>
    </lineage>
</organism>
<name>A0AAD6VDL9_9AGAR</name>